<dbReference type="EMBL" id="BART01001154">
    <property type="protein sequence ID" value="GAG63384.1"/>
    <property type="molecule type" value="Genomic_DNA"/>
</dbReference>
<organism evidence="1">
    <name type="scientific">marine sediment metagenome</name>
    <dbReference type="NCBI Taxonomy" id="412755"/>
    <lineage>
        <taxon>unclassified sequences</taxon>
        <taxon>metagenomes</taxon>
        <taxon>ecological metagenomes</taxon>
    </lineage>
</organism>
<proteinExistence type="predicted"/>
<gene>
    <name evidence="1" type="ORF">S01H4_04342</name>
</gene>
<name>X0Z334_9ZZZZ</name>
<dbReference type="AlphaFoldDB" id="X0Z334"/>
<protein>
    <submittedName>
        <fullName evidence="1">Uncharacterized protein</fullName>
    </submittedName>
</protein>
<comment type="caution">
    <text evidence="1">The sequence shown here is derived from an EMBL/GenBank/DDBJ whole genome shotgun (WGS) entry which is preliminary data.</text>
</comment>
<accession>X0Z334</accession>
<sequence length="30" mass="3697">MARIYSVEEEITLTYLDLIRRATRHKYNLK</sequence>
<evidence type="ECO:0000313" key="1">
    <source>
        <dbReference type="EMBL" id="GAG63384.1"/>
    </source>
</evidence>
<feature type="non-terminal residue" evidence="1">
    <location>
        <position position="30"/>
    </location>
</feature>
<reference evidence="1" key="1">
    <citation type="journal article" date="2014" name="Front. Microbiol.">
        <title>High frequency of phylogenetically diverse reductive dehalogenase-homologous genes in deep subseafloor sedimentary metagenomes.</title>
        <authorList>
            <person name="Kawai M."/>
            <person name="Futagami T."/>
            <person name="Toyoda A."/>
            <person name="Takaki Y."/>
            <person name="Nishi S."/>
            <person name="Hori S."/>
            <person name="Arai W."/>
            <person name="Tsubouchi T."/>
            <person name="Morono Y."/>
            <person name="Uchiyama I."/>
            <person name="Ito T."/>
            <person name="Fujiyama A."/>
            <person name="Inagaki F."/>
            <person name="Takami H."/>
        </authorList>
    </citation>
    <scope>NUCLEOTIDE SEQUENCE</scope>
    <source>
        <strain evidence="1">Expedition CK06-06</strain>
    </source>
</reference>